<evidence type="ECO:0000256" key="7">
    <source>
        <dbReference type="SAM" id="Phobius"/>
    </source>
</evidence>
<dbReference type="Pfam" id="PF10192">
    <property type="entry name" value="GPR180-TMEM145_TM"/>
    <property type="match status" value="1"/>
</dbReference>
<protein>
    <submittedName>
        <fullName evidence="11">Transmembrane protein 145</fullName>
    </submittedName>
</protein>
<keyword evidence="2 7" id="KW-0812">Transmembrane</keyword>
<evidence type="ECO:0000256" key="4">
    <source>
        <dbReference type="ARBA" id="ARBA00023136"/>
    </source>
</evidence>
<feature type="transmembrane region" description="Helical" evidence="7">
    <location>
        <begin position="252"/>
        <end position="274"/>
    </location>
</feature>
<feature type="compositionally biased region" description="Polar residues" evidence="6">
    <location>
        <begin position="483"/>
        <end position="496"/>
    </location>
</feature>
<feature type="transmembrane region" description="Helical" evidence="7">
    <location>
        <begin position="174"/>
        <end position="201"/>
    </location>
</feature>
<keyword evidence="4 7" id="KW-0472">Membrane</keyword>
<dbReference type="PANTHER" id="PTHR23252">
    <property type="entry name" value="INTIMAL THICKNESS RECEPTOR-RELATED"/>
    <property type="match status" value="1"/>
</dbReference>
<dbReference type="Pfam" id="PF21892">
    <property type="entry name" value="TMEM145_N"/>
    <property type="match status" value="1"/>
</dbReference>
<dbReference type="InterPro" id="IPR053880">
    <property type="entry name" value="GPR180-like_N"/>
</dbReference>
<feature type="transmembrane region" description="Helical" evidence="7">
    <location>
        <begin position="323"/>
        <end position="345"/>
    </location>
</feature>
<feature type="transmembrane region" description="Helical" evidence="7">
    <location>
        <begin position="388"/>
        <end position="406"/>
    </location>
</feature>
<comment type="subcellular location">
    <subcellularLocation>
        <location evidence="1">Membrane</location>
        <topology evidence="1">Multi-pass membrane protein</topology>
    </subcellularLocation>
</comment>
<evidence type="ECO:0000256" key="6">
    <source>
        <dbReference type="SAM" id="MobiDB-lite"/>
    </source>
</evidence>
<dbReference type="InterPro" id="IPR019336">
    <property type="entry name" value="GPR180/TMEM145_TM"/>
</dbReference>
<gene>
    <name evidence="11" type="ORF">MCOR_53822</name>
</gene>
<dbReference type="InterPro" id="IPR047831">
    <property type="entry name" value="GPR180/TMEM145"/>
</dbReference>
<feature type="compositionally biased region" description="Polar residues" evidence="6">
    <location>
        <begin position="459"/>
        <end position="472"/>
    </location>
</feature>
<accession>A0A6J8EMJ7</accession>
<feature type="chain" id="PRO_5026746995" evidence="8">
    <location>
        <begin position="23"/>
        <end position="545"/>
    </location>
</feature>
<evidence type="ECO:0000313" key="12">
    <source>
        <dbReference type="Proteomes" id="UP000507470"/>
    </source>
</evidence>
<feature type="region of interest" description="Disordered" evidence="6">
    <location>
        <begin position="459"/>
        <end position="531"/>
    </location>
</feature>
<proteinExistence type="predicted"/>
<feature type="transmembrane region" description="Helical" evidence="7">
    <location>
        <begin position="281"/>
        <end position="303"/>
    </location>
</feature>
<reference evidence="11 12" key="1">
    <citation type="submission" date="2020-06" db="EMBL/GenBank/DDBJ databases">
        <authorList>
            <person name="Li R."/>
            <person name="Bekaert M."/>
        </authorList>
    </citation>
    <scope>NUCLEOTIDE SEQUENCE [LARGE SCALE GENOMIC DNA]</scope>
    <source>
        <strain evidence="12">wild</strain>
    </source>
</reference>
<evidence type="ECO:0000256" key="3">
    <source>
        <dbReference type="ARBA" id="ARBA00022989"/>
    </source>
</evidence>
<evidence type="ECO:0000256" key="8">
    <source>
        <dbReference type="SAM" id="SignalP"/>
    </source>
</evidence>
<feature type="transmembrane region" description="Helical" evidence="7">
    <location>
        <begin position="357"/>
        <end position="382"/>
    </location>
</feature>
<feature type="transmembrane region" description="Helical" evidence="7">
    <location>
        <begin position="213"/>
        <end position="232"/>
    </location>
</feature>
<keyword evidence="8" id="KW-0732">Signal</keyword>
<dbReference type="Proteomes" id="UP000507470">
    <property type="component" value="Unassembled WGS sequence"/>
</dbReference>
<evidence type="ECO:0000313" key="11">
    <source>
        <dbReference type="EMBL" id="CAC5421730.1"/>
    </source>
</evidence>
<keyword evidence="12" id="KW-1185">Reference proteome</keyword>
<name>A0A6J8EMJ7_MYTCO</name>
<organism evidence="11 12">
    <name type="scientific">Mytilus coruscus</name>
    <name type="common">Sea mussel</name>
    <dbReference type="NCBI Taxonomy" id="42192"/>
    <lineage>
        <taxon>Eukaryota</taxon>
        <taxon>Metazoa</taxon>
        <taxon>Spiralia</taxon>
        <taxon>Lophotrochozoa</taxon>
        <taxon>Mollusca</taxon>
        <taxon>Bivalvia</taxon>
        <taxon>Autobranchia</taxon>
        <taxon>Pteriomorphia</taxon>
        <taxon>Mytilida</taxon>
        <taxon>Mytiloidea</taxon>
        <taxon>Mytilidae</taxon>
        <taxon>Mytilinae</taxon>
        <taxon>Mytilus</taxon>
    </lineage>
</organism>
<dbReference type="EMBL" id="CACVKT020009374">
    <property type="protein sequence ID" value="CAC5421730.1"/>
    <property type="molecule type" value="Genomic_DNA"/>
</dbReference>
<feature type="signal peptide" evidence="8">
    <location>
        <begin position="1"/>
        <end position="22"/>
    </location>
</feature>
<evidence type="ECO:0000256" key="5">
    <source>
        <dbReference type="ARBA" id="ARBA00023180"/>
    </source>
</evidence>
<evidence type="ECO:0000256" key="1">
    <source>
        <dbReference type="ARBA" id="ARBA00004141"/>
    </source>
</evidence>
<dbReference type="OrthoDB" id="205745at2759"/>
<feature type="domain" description="GPR180/TMEM145 transmembrane" evidence="9">
    <location>
        <begin position="183"/>
        <end position="403"/>
    </location>
</feature>
<dbReference type="AlphaFoldDB" id="A0A6J8EMJ7"/>
<dbReference type="GO" id="GO:0007186">
    <property type="term" value="P:G protein-coupled receptor signaling pathway"/>
    <property type="evidence" value="ECO:0007669"/>
    <property type="project" value="InterPro"/>
</dbReference>
<dbReference type="PANTHER" id="PTHR23252:SF24">
    <property type="entry name" value="TRANSMEMBRANE PROTEIN 145"/>
    <property type="match status" value="1"/>
</dbReference>
<sequence>MCHFVVVFILTLSSICLEFSHGKRVEGNLVTTENWQFLTRFCFLSKKGTLEYFFEYPQSYARQDLLLYFDNKWDDAYKTGKTCSEQVALLSWVDNQIIPLDNSGVGNCTPINKSDGLYWNCVRKVTFSSSRAKWWFIAIGNCNSQKGLKIVYSLHMMNGEDGELLYHENSADQFYILPIVITFFLIYMGLGALSSAVGYVLHTQQLFHTTYKMYIFCIYTNCFGLFLLAIGWGKYANTGYEETGTWLAGRLFQAMSDIMFVLMLILMANGYTIVRGKLSTPLYIILAVFFSIFTLTYAVLFVYEAEVFDPGEVLYIYESPAGYGLIALRLVGWTFFCVSLIVNLVTHSRKTWFYIPFFIYYTLWFWAGPITILIAMFVINLWVREQTVTGVSNFVTICGHVFFLLLTRPGTANKNFPYHIKTTQIGMMDGTEKEADANSPYEVGETMNVHGPDLQSLFVTDRSSSRPDQTLLTEKPPRDRNGQLPSLSNGNTSSGRLPSLDQRSNKLPPLERNGALPPIGNHEHVEASAPPPLYEMFAAGRFNNE</sequence>
<keyword evidence="3 7" id="KW-1133">Transmembrane helix</keyword>
<evidence type="ECO:0000259" key="10">
    <source>
        <dbReference type="Pfam" id="PF21892"/>
    </source>
</evidence>
<evidence type="ECO:0000256" key="2">
    <source>
        <dbReference type="ARBA" id="ARBA00022692"/>
    </source>
</evidence>
<dbReference type="GO" id="GO:0016020">
    <property type="term" value="C:membrane"/>
    <property type="evidence" value="ECO:0007669"/>
    <property type="project" value="UniProtKB-SubCell"/>
</dbReference>
<dbReference type="GO" id="GO:0019236">
    <property type="term" value="P:response to pheromone"/>
    <property type="evidence" value="ECO:0007669"/>
    <property type="project" value="InterPro"/>
</dbReference>
<feature type="domain" description="GPR180-like N-terminal" evidence="10">
    <location>
        <begin position="25"/>
        <end position="152"/>
    </location>
</feature>
<evidence type="ECO:0000259" key="9">
    <source>
        <dbReference type="Pfam" id="PF10192"/>
    </source>
</evidence>
<keyword evidence="5" id="KW-0325">Glycoprotein</keyword>